<dbReference type="PANTHER" id="PTHR35526:SF3">
    <property type="entry name" value="ANTI-SIGMA-F FACTOR RSBW"/>
    <property type="match status" value="1"/>
</dbReference>
<dbReference type="Gene3D" id="3.30.565.10">
    <property type="entry name" value="Histidine kinase-like ATPase, C-terminal domain"/>
    <property type="match status" value="1"/>
</dbReference>
<gene>
    <name evidence="3" type="ORF">GCM10009799_12560</name>
</gene>
<comment type="caution">
    <text evidence="3">The sequence shown here is derived from an EMBL/GenBank/DDBJ whole genome shotgun (WGS) entry which is preliminary data.</text>
</comment>
<dbReference type="PANTHER" id="PTHR35526">
    <property type="entry name" value="ANTI-SIGMA-F FACTOR RSBW-RELATED"/>
    <property type="match status" value="1"/>
</dbReference>
<dbReference type="Pfam" id="PF13581">
    <property type="entry name" value="HATPase_c_2"/>
    <property type="match status" value="1"/>
</dbReference>
<dbReference type="CDD" id="cd16936">
    <property type="entry name" value="HATPase_RsbW-like"/>
    <property type="match status" value="1"/>
</dbReference>
<dbReference type="InterPro" id="IPR036890">
    <property type="entry name" value="HATPase_C_sf"/>
</dbReference>
<sequence length="162" mass="17692">MSQRIADTSTRTPRLPLRLSRRRFAGEPPSVKAARDWLRARLTQAGVPDQPTDNALLLLSELASNSLRHASDPDDHNGFRVRVHLCRNGLRVDLHDDEPPFAMFIGPAAHDAEHGRGLFLVDAIADRWGHSASPNGSGMFFAISWDDPPDAAGEPLASGTAR</sequence>
<dbReference type="EMBL" id="BAAAPC010000004">
    <property type="protein sequence ID" value="GAA1988390.1"/>
    <property type="molecule type" value="Genomic_DNA"/>
</dbReference>
<dbReference type="SUPFAM" id="SSF55874">
    <property type="entry name" value="ATPase domain of HSP90 chaperone/DNA topoisomerase II/histidine kinase"/>
    <property type="match status" value="1"/>
</dbReference>
<evidence type="ECO:0000256" key="1">
    <source>
        <dbReference type="ARBA" id="ARBA00022527"/>
    </source>
</evidence>
<dbReference type="RefSeq" id="WP_344160722.1">
    <property type="nucleotide sequence ID" value="NZ_BAAAPC010000004.1"/>
</dbReference>
<keyword evidence="4" id="KW-1185">Reference proteome</keyword>
<organism evidence="3 4">
    <name type="scientific">Nocardiopsis rhodophaea</name>
    <dbReference type="NCBI Taxonomy" id="280238"/>
    <lineage>
        <taxon>Bacteria</taxon>
        <taxon>Bacillati</taxon>
        <taxon>Actinomycetota</taxon>
        <taxon>Actinomycetes</taxon>
        <taxon>Streptosporangiales</taxon>
        <taxon>Nocardiopsidaceae</taxon>
        <taxon>Nocardiopsis</taxon>
    </lineage>
</organism>
<evidence type="ECO:0000259" key="2">
    <source>
        <dbReference type="Pfam" id="PF13581"/>
    </source>
</evidence>
<keyword evidence="1" id="KW-0808">Transferase</keyword>
<feature type="domain" description="Histidine kinase/HSP90-like ATPase" evidence="2">
    <location>
        <begin position="26"/>
        <end position="128"/>
    </location>
</feature>
<keyword evidence="1" id="KW-0723">Serine/threonine-protein kinase</keyword>
<dbReference type="Proteomes" id="UP001501585">
    <property type="component" value="Unassembled WGS sequence"/>
</dbReference>
<dbReference type="InterPro" id="IPR003594">
    <property type="entry name" value="HATPase_dom"/>
</dbReference>
<name>A0ABN2SMQ8_9ACTN</name>
<dbReference type="InterPro" id="IPR050267">
    <property type="entry name" value="Anti-sigma-factor_SerPK"/>
</dbReference>
<accession>A0ABN2SMQ8</accession>
<protein>
    <recommendedName>
        <fullName evidence="2">Histidine kinase/HSP90-like ATPase domain-containing protein</fullName>
    </recommendedName>
</protein>
<keyword evidence="1" id="KW-0418">Kinase</keyword>
<reference evidence="3 4" key="1">
    <citation type="journal article" date="2019" name="Int. J. Syst. Evol. Microbiol.">
        <title>The Global Catalogue of Microorganisms (GCM) 10K type strain sequencing project: providing services to taxonomists for standard genome sequencing and annotation.</title>
        <authorList>
            <consortium name="The Broad Institute Genomics Platform"/>
            <consortium name="The Broad Institute Genome Sequencing Center for Infectious Disease"/>
            <person name="Wu L."/>
            <person name="Ma J."/>
        </authorList>
    </citation>
    <scope>NUCLEOTIDE SEQUENCE [LARGE SCALE GENOMIC DNA]</scope>
    <source>
        <strain evidence="3 4">JCM 15313</strain>
    </source>
</reference>
<evidence type="ECO:0000313" key="3">
    <source>
        <dbReference type="EMBL" id="GAA1988390.1"/>
    </source>
</evidence>
<proteinExistence type="predicted"/>
<evidence type="ECO:0000313" key="4">
    <source>
        <dbReference type="Proteomes" id="UP001501585"/>
    </source>
</evidence>